<dbReference type="EMBL" id="LAZR01008277">
    <property type="protein sequence ID" value="KKM79847.1"/>
    <property type="molecule type" value="Genomic_DNA"/>
</dbReference>
<protein>
    <submittedName>
        <fullName evidence="1">Uncharacterized protein</fullName>
    </submittedName>
</protein>
<proteinExistence type="predicted"/>
<reference evidence="1" key="1">
    <citation type="journal article" date="2015" name="Nature">
        <title>Complex archaea that bridge the gap between prokaryotes and eukaryotes.</title>
        <authorList>
            <person name="Spang A."/>
            <person name="Saw J.H."/>
            <person name="Jorgensen S.L."/>
            <person name="Zaremba-Niedzwiedzka K."/>
            <person name="Martijn J."/>
            <person name="Lind A.E."/>
            <person name="van Eijk R."/>
            <person name="Schleper C."/>
            <person name="Guy L."/>
            <person name="Ettema T.J."/>
        </authorList>
    </citation>
    <scope>NUCLEOTIDE SEQUENCE</scope>
</reference>
<organism evidence="1">
    <name type="scientific">marine sediment metagenome</name>
    <dbReference type="NCBI Taxonomy" id="412755"/>
    <lineage>
        <taxon>unclassified sequences</taxon>
        <taxon>metagenomes</taxon>
        <taxon>ecological metagenomes</taxon>
    </lineage>
</organism>
<comment type="caution">
    <text evidence="1">The sequence shown here is derived from an EMBL/GenBank/DDBJ whole genome shotgun (WGS) entry which is preliminary data.</text>
</comment>
<dbReference type="AlphaFoldDB" id="A0A0F9NES5"/>
<sequence length="66" mass="7472">MKQYKISLEVFVHEEDKGRAYARFLTLMDTGFIDEHSYDLTEVGVCTCEGDEASNEGNPDHLCESP</sequence>
<evidence type="ECO:0000313" key="1">
    <source>
        <dbReference type="EMBL" id="KKM79847.1"/>
    </source>
</evidence>
<name>A0A0F9NES5_9ZZZZ</name>
<accession>A0A0F9NES5</accession>
<gene>
    <name evidence="1" type="ORF">LCGC14_1345740</name>
</gene>